<keyword evidence="1" id="KW-0472">Membrane</keyword>
<evidence type="ECO:0000256" key="1">
    <source>
        <dbReference type="SAM" id="Phobius"/>
    </source>
</evidence>
<organism evidence="2">
    <name type="scientific">freshwater metagenome</name>
    <dbReference type="NCBI Taxonomy" id="449393"/>
    <lineage>
        <taxon>unclassified sequences</taxon>
        <taxon>metagenomes</taxon>
        <taxon>ecological metagenomes</taxon>
    </lineage>
</organism>
<feature type="transmembrane region" description="Helical" evidence="1">
    <location>
        <begin position="33"/>
        <end position="53"/>
    </location>
</feature>
<keyword evidence="1" id="KW-1133">Transmembrane helix</keyword>
<protein>
    <submittedName>
        <fullName evidence="2">Unannotated protein</fullName>
    </submittedName>
</protein>
<evidence type="ECO:0000313" key="2">
    <source>
        <dbReference type="EMBL" id="CAB4989109.1"/>
    </source>
</evidence>
<keyword evidence="1" id="KW-0812">Transmembrane</keyword>
<gene>
    <name evidence="2" type="ORF">UFOPK3974_00831</name>
</gene>
<proteinExistence type="predicted"/>
<feature type="transmembrane region" description="Helical" evidence="1">
    <location>
        <begin position="6"/>
        <end position="26"/>
    </location>
</feature>
<dbReference type="AlphaFoldDB" id="A0A6J7NEW2"/>
<dbReference type="EMBL" id="CAFBOR010000108">
    <property type="protein sequence ID" value="CAB4989109.1"/>
    <property type="molecule type" value="Genomic_DNA"/>
</dbReference>
<sequence>MVPLTVLRSLSVAVVIGASSWMVSTAVDPHGRIACLALVAGLSVIGGLGYLVGVRLMGANITLNPRGWLGNPTIESARR</sequence>
<accession>A0A6J7NEW2</accession>
<reference evidence="2" key="1">
    <citation type="submission" date="2020-05" db="EMBL/GenBank/DDBJ databases">
        <authorList>
            <person name="Chiriac C."/>
            <person name="Salcher M."/>
            <person name="Ghai R."/>
            <person name="Kavagutti S V."/>
        </authorList>
    </citation>
    <scope>NUCLEOTIDE SEQUENCE</scope>
</reference>
<name>A0A6J7NEW2_9ZZZZ</name>